<dbReference type="CDD" id="cd01650">
    <property type="entry name" value="RT_nLTR_like"/>
    <property type="match status" value="1"/>
</dbReference>
<dbReference type="Proteomes" id="UP000683360">
    <property type="component" value="Unassembled WGS sequence"/>
</dbReference>
<dbReference type="GO" id="GO:0003824">
    <property type="term" value="F:catalytic activity"/>
    <property type="evidence" value="ECO:0007669"/>
    <property type="project" value="InterPro"/>
</dbReference>
<gene>
    <name evidence="2" type="ORF">MEDL_62422</name>
</gene>
<comment type="caution">
    <text evidence="2">The sequence shown here is derived from an EMBL/GenBank/DDBJ whole genome shotgun (WGS) entry which is preliminary data.</text>
</comment>
<dbReference type="PANTHER" id="PTHR47027">
    <property type="entry name" value="REVERSE TRANSCRIPTASE DOMAIN-CONTAINING PROTEIN"/>
    <property type="match status" value="1"/>
</dbReference>
<dbReference type="PANTHER" id="PTHR47027:SF20">
    <property type="entry name" value="REVERSE TRANSCRIPTASE-LIKE PROTEIN WITH RNA-DIRECTED DNA POLYMERASE DOMAIN"/>
    <property type="match status" value="1"/>
</dbReference>
<proteinExistence type="predicted"/>
<dbReference type="InterPro" id="IPR000477">
    <property type="entry name" value="RT_dom"/>
</dbReference>
<accession>A0A8S3UYS9</accession>
<dbReference type="Pfam" id="PF03372">
    <property type="entry name" value="Exo_endo_phos"/>
    <property type="match status" value="1"/>
</dbReference>
<evidence type="ECO:0000313" key="2">
    <source>
        <dbReference type="EMBL" id="CAG2250739.1"/>
    </source>
</evidence>
<keyword evidence="3" id="KW-1185">Reference proteome</keyword>
<dbReference type="InterPro" id="IPR036691">
    <property type="entry name" value="Endo/exonu/phosph_ase_sf"/>
</dbReference>
<dbReference type="PROSITE" id="PS50878">
    <property type="entry name" value="RT_POL"/>
    <property type="match status" value="1"/>
</dbReference>
<organism evidence="2 3">
    <name type="scientific">Mytilus edulis</name>
    <name type="common">Blue mussel</name>
    <dbReference type="NCBI Taxonomy" id="6550"/>
    <lineage>
        <taxon>Eukaryota</taxon>
        <taxon>Metazoa</taxon>
        <taxon>Spiralia</taxon>
        <taxon>Lophotrochozoa</taxon>
        <taxon>Mollusca</taxon>
        <taxon>Bivalvia</taxon>
        <taxon>Autobranchia</taxon>
        <taxon>Pteriomorphia</taxon>
        <taxon>Mytilida</taxon>
        <taxon>Mytiloidea</taxon>
        <taxon>Mytilidae</taxon>
        <taxon>Mytilinae</taxon>
        <taxon>Mytilus</taxon>
    </lineage>
</organism>
<dbReference type="Pfam" id="PF00078">
    <property type="entry name" value="RVT_1"/>
    <property type="match status" value="1"/>
</dbReference>
<protein>
    <recommendedName>
        <fullName evidence="1">Reverse transcriptase domain-containing protein</fullName>
    </recommendedName>
</protein>
<sequence length="1040" mass="119998">MAYNNLNLMCWNCRGLFSSISCLSDLLAEYKVNICAISEHWLRTYQLHVLNTIDNNFVSISKGVDIHNPESMSCNSRCGVAFLVSKDIVSFVTEIDIDSDRIIGIQVNLPNVQTFIILSIYLPATTQPHQLYQYNVELLHEICSIYKDMGSVILMGDFNTKIQGPRYKFNPDERSRLMYSLIQEYELFSVNTQMFCHGPVTTFQSYDNGPSTGIDHILMPLSEIGKVSNAKVIDSQPFSVSDHRPILCSITLENSVFTHTESEQSTRSVSWDRARKYGYINDYSFALSQHLWTAEFPRHEINKLIIEDYYNKIVSAIKQAEQETLPYSIFKPYQKPYWNKSLTHLRDMMRLNRIEWLNNCNCHDLKCDAFNHYKQAKRAFRDAQRSAIDEYESAIAQKIENDIDVDQKSVWIILNKRKQKPHTCTALKKDGTLFTDSNDLMSIWWKKPRTDTNSYRGISLVPSIAKIFEKLLENELTKLRPDFPNHQQVAYQKQLSSMNASYNLQEVKFHHIEKGGPVKIVLLDSTKAFDTVPHDGLRIKLYEYGLPAKLWCLLDNMYSDLTSAVFSGGKLSNWFKLHRGVRQGSVLSAKLYLIFINDLIDKLESSQQGAFIHDLNASTPVQADDISIIATDRQSSQVMVKICEEYSTHWSFAFSAGKSQLLHFGKPTTGTDVLLYNEPISTVKIAKHCGINLYTCLKSMDRTIDVCRTLRATVISLIRLGVHPAILNPIVCSKFVKQVCYPKALYGCELWGKLTSTEWLMLERTQHYICKNIQGLPRRTRSDMCLPMIGWFSIESYVDEKKLLFLGRICNLPCESVSFRILIRRVNDFKYNDGSHSNLGFTVDIINILRKYELSTYFNDFCETGLFPTPLIWKRIVKTTVAAFEIVNWKRRINIDDDFVAFKMIKKEYAPHPAWTIALKHPNLRKQAQYLTSVCCLVRDYDNGQYILCDRCGKMFLDPLVHAIASCDYLDETRDNFWCEIININPITFSIFLANMSDEELFYYLLSCNSDNFPLETDQLETFQAICVRYIHKFGTLLQD</sequence>
<dbReference type="InterPro" id="IPR005135">
    <property type="entry name" value="Endo/exonuclease/phosphatase"/>
</dbReference>
<evidence type="ECO:0000259" key="1">
    <source>
        <dbReference type="PROSITE" id="PS50878"/>
    </source>
</evidence>
<feature type="domain" description="Reverse transcriptase" evidence="1">
    <location>
        <begin position="428"/>
        <end position="673"/>
    </location>
</feature>
<reference evidence="2" key="1">
    <citation type="submission" date="2021-03" db="EMBL/GenBank/DDBJ databases">
        <authorList>
            <person name="Bekaert M."/>
        </authorList>
    </citation>
    <scope>NUCLEOTIDE SEQUENCE</scope>
</reference>
<evidence type="ECO:0000313" key="3">
    <source>
        <dbReference type="Proteomes" id="UP000683360"/>
    </source>
</evidence>
<dbReference type="SUPFAM" id="SSF56219">
    <property type="entry name" value="DNase I-like"/>
    <property type="match status" value="1"/>
</dbReference>
<name>A0A8S3UYS9_MYTED</name>
<dbReference type="Gene3D" id="3.60.10.10">
    <property type="entry name" value="Endonuclease/exonuclease/phosphatase"/>
    <property type="match status" value="1"/>
</dbReference>
<dbReference type="AlphaFoldDB" id="A0A8S3UYS9"/>
<dbReference type="EMBL" id="CAJPWZ010003062">
    <property type="protein sequence ID" value="CAG2250739.1"/>
    <property type="molecule type" value="Genomic_DNA"/>
</dbReference>
<dbReference type="OrthoDB" id="6045498at2759"/>